<sequence length="318" mass="34325">MRTFVLGGTKFLSKEIARQARDRGHEVVCAARGLAGEPAPGVEFVKVDRGEDGGLAPVRGSFDFVIDVARHPSLVRRAVTELAGRFGHWTFVSSCNVYADFGVADQVLHEPLAADADEFDPANYGPAKVSCERIAGEEALLVRAGLIVGPEDESDRLTYWVDRLARGGPVLAPGSPDDLVQFVDVRDLAAWTLDAAEKGLAGPYDGCSMPFSRGRLLAEIAEGVGVEPELVWADQEFLVERKVAPWMGERSLPMWLPLPEYAGFMARDTSATLAAGLRIRPVADTARDTLAWQRESGHVVSRSGISAADEAELLRALA</sequence>
<evidence type="ECO:0000313" key="2">
    <source>
        <dbReference type="Proteomes" id="UP000236732"/>
    </source>
</evidence>
<protein>
    <submittedName>
        <fullName evidence="1">Nucleoside-diphosphate-sugar epimerase</fullName>
    </submittedName>
</protein>
<organism evidence="1 2">
    <name type="scientific">Nonomuraea solani</name>
    <dbReference type="NCBI Taxonomy" id="1144553"/>
    <lineage>
        <taxon>Bacteria</taxon>
        <taxon>Bacillati</taxon>
        <taxon>Actinomycetota</taxon>
        <taxon>Actinomycetes</taxon>
        <taxon>Streptosporangiales</taxon>
        <taxon>Streptosporangiaceae</taxon>
        <taxon>Nonomuraea</taxon>
    </lineage>
</organism>
<dbReference type="EMBL" id="FNVT01000019">
    <property type="protein sequence ID" value="SEH01180.1"/>
    <property type="molecule type" value="Genomic_DNA"/>
</dbReference>
<keyword evidence="2" id="KW-1185">Reference proteome</keyword>
<gene>
    <name evidence="1" type="ORF">SAMN05444920_119110</name>
</gene>
<evidence type="ECO:0000313" key="1">
    <source>
        <dbReference type="EMBL" id="SEH01180.1"/>
    </source>
</evidence>
<dbReference type="RefSeq" id="WP_103962290.1">
    <property type="nucleotide sequence ID" value="NZ_FNVT01000019.1"/>
</dbReference>
<dbReference type="Proteomes" id="UP000236732">
    <property type="component" value="Unassembled WGS sequence"/>
</dbReference>
<name>A0A1H6ETI3_9ACTN</name>
<dbReference type="SUPFAM" id="SSF51735">
    <property type="entry name" value="NAD(P)-binding Rossmann-fold domains"/>
    <property type="match status" value="1"/>
</dbReference>
<dbReference type="InterPro" id="IPR036291">
    <property type="entry name" value="NAD(P)-bd_dom_sf"/>
</dbReference>
<reference evidence="1 2" key="1">
    <citation type="submission" date="2016-10" db="EMBL/GenBank/DDBJ databases">
        <authorList>
            <person name="de Groot N.N."/>
        </authorList>
    </citation>
    <scope>NUCLEOTIDE SEQUENCE [LARGE SCALE GENOMIC DNA]</scope>
    <source>
        <strain evidence="1 2">CGMCC 4.7037</strain>
    </source>
</reference>
<dbReference type="AlphaFoldDB" id="A0A1H6ETI3"/>
<dbReference type="OrthoDB" id="7941246at2"/>
<accession>A0A1H6ETI3</accession>
<dbReference type="Gene3D" id="3.40.50.720">
    <property type="entry name" value="NAD(P)-binding Rossmann-like Domain"/>
    <property type="match status" value="1"/>
</dbReference>
<proteinExistence type="predicted"/>